<keyword evidence="2" id="KW-0723">Serine/threonine-protein kinase</keyword>
<reference evidence="15 16" key="1">
    <citation type="journal article" date="2012" name="FEMS Yeast Res.">
        <title>The genome sequence of the wine yeast VIN7 reveals an allotriploid hybrid genome with Saccharomyces cerevisiae and Saccharomyces kudriavzevii origins.</title>
        <authorList>
            <person name="Borneman A.R."/>
            <person name="Desany B.A."/>
            <person name="Riches D."/>
            <person name="Affourtit J.P."/>
            <person name="Forgan A.H."/>
            <person name="Pretorius I.S."/>
            <person name="Egholm M."/>
            <person name="Chambers P.J."/>
        </authorList>
    </citation>
    <scope>NUCLEOTIDE SEQUENCE [LARGE SCALE GENOMIC DNA]</scope>
    <source>
        <strain evidence="15 16">VIN7</strain>
    </source>
</reference>
<dbReference type="PROSITE" id="PS50011">
    <property type="entry name" value="PROTEIN_KINASE_DOM"/>
    <property type="match status" value="1"/>
</dbReference>
<evidence type="ECO:0000256" key="2">
    <source>
        <dbReference type="ARBA" id="ARBA00022527"/>
    </source>
</evidence>
<keyword evidence="16" id="KW-1185">Reference proteome</keyword>
<dbReference type="Gene3D" id="1.10.510.10">
    <property type="entry name" value="Transferase(Phosphotransferase) domain 1"/>
    <property type="match status" value="1"/>
</dbReference>
<dbReference type="InterPro" id="IPR011009">
    <property type="entry name" value="Kinase-like_dom_sf"/>
</dbReference>
<evidence type="ECO:0000256" key="5">
    <source>
        <dbReference type="ARBA" id="ARBA00022741"/>
    </source>
</evidence>
<evidence type="ECO:0000259" key="14">
    <source>
        <dbReference type="PROSITE" id="PS50011"/>
    </source>
</evidence>
<evidence type="ECO:0000256" key="10">
    <source>
        <dbReference type="PIRSR" id="PIRSR630616-1"/>
    </source>
</evidence>
<feature type="compositionally biased region" description="Polar residues" evidence="13">
    <location>
        <begin position="877"/>
        <end position="887"/>
    </location>
</feature>
<evidence type="ECO:0000256" key="7">
    <source>
        <dbReference type="ARBA" id="ARBA00022840"/>
    </source>
</evidence>
<feature type="region of interest" description="Disordered" evidence="13">
    <location>
        <begin position="472"/>
        <end position="536"/>
    </location>
</feature>
<feature type="active site" description="Proton acceptor" evidence="10">
    <location>
        <position position="157"/>
    </location>
</feature>
<evidence type="ECO:0000256" key="8">
    <source>
        <dbReference type="ARBA" id="ARBA00047899"/>
    </source>
</evidence>
<dbReference type="OrthoDB" id="942095at2759"/>
<keyword evidence="7 11" id="KW-0067">ATP-binding</keyword>
<feature type="binding site" evidence="11">
    <location>
        <position position="175"/>
    </location>
    <ligand>
        <name>ATP</name>
        <dbReference type="ChEBI" id="CHEBI:30616"/>
    </ligand>
</feature>
<dbReference type="EC" id="2.7.11.1" evidence="1"/>
<keyword evidence="3" id="KW-0597">Phosphoprotein</keyword>
<dbReference type="HOGENOM" id="CLU_011780_0_1_1"/>
<feature type="cross-link" description="Glycyl lysine isopeptide (Lys-Gly) (interchain with G-Cter in SUMO2)" evidence="12">
    <location>
        <position position="159"/>
    </location>
</feature>
<feature type="binding site" evidence="11">
    <location>
        <position position="70"/>
    </location>
    <ligand>
        <name>ATP</name>
        <dbReference type="ChEBI" id="CHEBI:30616"/>
    </ligand>
</feature>
<feature type="compositionally biased region" description="Basic and acidic residues" evidence="13">
    <location>
        <begin position="519"/>
        <end position="536"/>
    </location>
</feature>
<dbReference type="SUPFAM" id="SSF56112">
    <property type="entry name" value="Protein kinase-like (PK-like)"/>
    <property type="match status" value="1"/>
</dbReference>
<evidence type="ECO:0000256" key="3">
    <source>
        <dbReference type="ARBA" id="ARBA00022553"/>
    </source>
</evidence>
<dbReference type="GO" id="GO:0004674">
    <property type="term" value="F:protein serine/threonine kinase activity"/>
    <property type="evidence" value="ECO:0007669"/>
    <property type="project" value="UniProtKB-KW"/>
</dbReference>
<dbReference type="SMART" id="SM00220">
    <property type="entry name" value="S_TKc"/>
    <property type="match status" value="1"/>
</dbReference>
<dbReference type="AlphaFoldDB" id="H0H1Y6"/>
<proteinExistence type="predicted"/>
<protein>
    <recommendedName>
        <fullName evidence="1">non-specific serine/threonine protein kinase</fullName>
        <ecNumber evidence="1">2.7.11.1</ecNumber>
    </recommendedName>
</protein>
<keyword evidence="6" id="KW-0418">Kinase</keyword>
<dbReference type="PhylomeDB" id="H0H1Y6"/>
<feature type="compositionally biased region" description="Basic residues" evidence="13">
    <location>
        <begin position="762"/>
        <end position="774"/>
    </location>
</feature>
<dbReference type="Pfam" id="PF00069">
    <property type="entry name" value="Pkinase"/>
    <property type="match status" value="1"/>
</dbReference>
<keyword evidence="4" id="KW-0808">Transferase</keyword>
<dbReference type="FunFam" id="1.10.510.10:FF:000650">
    <property type="entry name" value="Serine/threonine-protein kinase ppk16"/>
    <property type="match status" value="1"/>
</dbReference>
<organism evidence="15 16">
    <name type="scientific">Saccharomyces cerevisiae x Saccharomyces kudriavzevii (strain VIN7)</name>
    <name type="common">Yeast</name>
    <dbReference type="NCBI Taxonomy" id="1095631"/>
    <lineage>
        <taxon>Eukaryota</taxon>
        <taxon>Fungi</taxon>
        <taxon>Dikarya</taxon>
        <taxon>Ascomycota</taxon>
        <taxon>Saccharomycotina</taxon>
        <taxon>Saccharomycetes</taxon>
        <taxon>Saccharomycetales</taxon>
        <taxon>Saccharomycetaceae</taxon>
        <taxon>Saccharomyces</taxon>
    </lineage>
</organism>
<dbReference type="EMBL" id="AGVY01000380">
    <property type="protein sequence ID" value="EHM99932.1"/>
    <property type="molecule type" value="Genomic_DNA"/>
</dbReference>
<feature type="region of interest" description="Disordered" evidence="13">
    <location>
        <begin position="595"/>
        <end position="631"/>
    </location>
</feature>
<comment type="catalytic activity">
    <reaction evidence="8">
        <text>L-threonyl-[protein] + ATP = O-phospho-L-threonyl-[protein] + ADP + H(+)</text>
        <dbReference type="Rhea" id="RHEA:46608"/>
        <dbReference type="Rhea" id="RHEA-COMP:11060"/>
        <dbReference type="Rhea" id="RHEA-COMP:11605"/>
        <dbReference type="ChEBI" id="CHEBI:15378"/>
        <dbReference type="ChEBI" id="CHEBI:30013"/>
        <dbReference type="ChEBI" id="CHEBI:30616"/>
        <dbReference type="ChEBI" id="CHEBI:61977"/>
        <dbReference type="ChEBI" id="CHEBI:456216"/>
        <dbReference type="EC" id="2.7.11.1"/>
    </reaction>
</comment>
<feature type="region of interest" description="Disordered" evidence="13">
    <location>
        <begin position="874"/>
        <end position="924"/>
    </location>
</feature>
<dbReference type="InterPro" id="IPR008271">
    <property type="entry name" value="Ser/Thr_kinase_AS"/>
</dbReference>
<evidence type="ECO:0000313" key="16">
    <source>
        <dbReference type="Proteomes" id="UP000009009"/>
    </source>
</evidence>
<dbReference type="GO" id="GO:0005524">
    <property type="term" value="F:ATP binding"/>
    <property type="evidence" value="ECO:0007669"/>
    <property type="project" value="UniProtKB-KW"/>
</dbReference>
<feature type="binding site" evidence="11">
    <location>
        <begin position="161"/>
        <end position="162"/>
    </location>
    <ligand>
        <name>ATP</name>
        <dbReference type="ChEBI" id="CHEBI:30616"/>
    </ligand>
</feature>
<feature type="region of interest" description="Disordered" evidence="13">
    <location>
        <begin position="747"/>
        <end position="774"/>
    </location>
</feature>
<evidence type="ECO:0000256" key="9">
    <source>
        <dbReference type="ARBA" id="ARBA00048679"/>
    </source>
</evidence>
<name>H0H1Y6_SACCK</name>
<evidence type="ECO:0000256" key="13">
    <source>
        <dbReference type="SAM" id="MobiDB-lite"/>
    </source>
</evidence>
<gene>
    <name evidence="15" type="ORF">VIN7_10312</name>
</gene>
<comment type="caution">
    <text evidence="15">The sequence shown here is derived from an EMBL/GenBank/DDBJ whole genome shotgun (WGS) entry which is preliminary data.</text>
</comment>
<feature type="region of interest" description="Disordered" evidence="13">
    <location>
        <begin position="816"/>
        <end position="836"/>
    </location>
</feature>
<dbReference type="Proteomes" id="UP000009009">
    <property type="component" value="Unassembled WGS sequence"/>
</dbReference>
<feature type="compositionally biased region" description="Polar residues" evidence="13">
    <location>
        <begin position="603"/>
        <end position="616"/>
    </location>
</feature>
<feature type="compositionally biased region" description="Low complexity" evidence="13">
    <location>
        <begin position="472"/>
        <end position="486"/>
    </location>
</feature>
<dbReference type="PROSITE" id="PS00108">
    <property type="entry name" value="PROTEIN_KINASE_ST"/>
    <property type="match status" value="1"/>
</dbReference>
<accession>H0H1Y6</accession>
<evidence type="ECO:0000256" key="11">
    <source>
        <dbReference type="PIRSR" id="PIRSR630616-2"/>
    </source>
</evidence>
<dbReference type="PANTHER" id="PTHR24350">
    <property type="entry name" value="SERINE/THREONINE-PROTEIN KINASE IAL-RELATED"/>
    <property type="match status" value="1"/>
</dbReference>
<evidence type="ECO:0000256" key="1">
    <source>
        <dbReference type="ARBA" id="ARBA00012513"/>
    </source>
</evidence>
<sequence length="924" mass="103195">MVNPVGSSKVEQNNIKSIIGSSYNRLYSQFTSDELTEVGNYKILKQIGEGSFGKVYLALHRPTHRKVCLKTSDKNDPNIVREVFYHRQFDFPYITKLYEVIVTESKVWMALEYCPGKELYDHLLSLHRISLLECGELFAQISGAVYYAHSMHCVHRDLKLENILLDKNGNAKLTDFGFTRECMTKTTLETVCGTTVYMAPELIGRKTYDGFKIDTWSLGVILYTLITGSLPFDDDDEVKTKWKIVNEEPKYDPKLIPDDAKDLISRLLAKNPGERPSLPQVLRHPFLQPYGSVVLDQTEKILCRQRSGGIQFKSKLERRLLKRLKQSGIDTQAVKQSILKRKCDSLSGLWLLLLAQEKKQENCKCPKRSRSVLSVKKVIENATHNDINKTSDDILKPALELSRATSLSKMLNKGSDIVTSMTPISRKKSKDSAKVLHPTFSKIPSQRAYSHSIVNSPRKSNNFLQKVSSFFKSKKNPNNSSNSNSSIYTGVGEDSVASSKGVPESGPFLVKKTSSFQKSRTDVGEDSSKTNSKESLKKKVAGTIALSGGANVALKNSKTSGNSMEGVKETPELFSNEHVRIEEPRLKRFKSSISSEISRTSTGNYDSESVENSRSISFDGKVSPPPIRTRPLSEISQISNDTYISEYSTDGNNSSFKISDTAKPSYIRKGSETTSQYSASSEKMTNGYGRKFVRRDLSIISTASSASERSSRTDSFYDITTATPAITTDNRSNRNSNFKESVLPRFGTQRPWTGKRTYTTSRHGKNARRSSKRGIFKISSSNTDSIIQEVSSSEEEDHNILYNKRAGLPKPVLQTKGLTENGLDEHDEEGDDEAGDDEYAVHTDGEFSIKPQFSDDVIDKQHGLANVKAVATKRSLSEGSNWSSSYLDSDGNRQRVSSMLEDGRDSAAYAPDRNMSGKELKRLL</sequence>
<evidence type="ECO:0000256" key="6">
    <source>
        <dbReference type="ARBA" id="ARBA00022777"/>
    </source>
</evidence>
<keyword evidence="5 11" id="KW-0547">Nucleotide-binding</keyword>
<dbReference type="InterPro" id="IPR000719">
    <property type="entry name" value="Prot_kinase_dom"/>
</dbReference>
<evidence type="ECO:0000256" key="4">
    <source>
        <dbReference type="ARBA" id="ARBA00022679"/>
    </source>
</evidence>
<feature type="compositionally biased region" description="Acidic residues" evidence="13">
    <location>
        <begin position="825"/>
        <end position="836"/>
    </location>
</feature>
<dbReference type="CDD" id="cd14003">
    <property type="entry name" value="STKc_AMPK-like"/>
    <property type="match status" value="1"/>
</dbReference>
<feature type="compositionally biased region" description="Basic and acidic residues" evidence="13">
    <location>
        <begin position="915"/>
        <end position="924"/>
    </location>
</feature>
<dbReference type="InterPro" id="IPR030616">
    <property type="entry name" value="Aur-like"/>
</dbReference>
<feature type="domain" description="Protein kinase" evidence="14">
    <location>
        <begin position="41"/>
        <end position="287"/>
    </location>
</feature>
<evidence type="ECO:0000313" key="15">
    <source>
        <dbReference type="EMBL" id="EHM99932.1"/>
    </source>
</evidence>
<evidence type="ECO:0000256" key="12">
    <source>
        <dbReference type="PIRSR" id="PIRSR630616-3"/>
    </source>
</evidence>
<comment type="catalytic activity">
    <reaction evidence="9">
        <text>L-seryl-[protein] + ATP = O-phospho-L-seryl-[protein] + ADP + H(+)</text>
        <dbReference type="Rhea" id="RHEA:17989"/>
        <dbReference type="Rhea" id="RHEA-COMP:9863"/>
        <dbReference type="Rhea" id="RHEA-COMP:11604"/>
        <dbReference type="ChEBI" id="CHEBI:15378"/>
        <dbReference type="ChEBI" id="CHEBI:29999"/>
        <dbReference type="ChEBI" id="CHEBI:30616"/>
        <dbReference type="ChEBI" id="CHEBI:83421"/>
        <dbReference type="ChEBI" id="CHEBI:456216"/>
        <dbReference type="EC" id="2.7.11.1"/>
    </reaction>
</comment>